<evidence type="ECO:0000256" key="2">
    <source>
        <dbReference type="PROSITE-ProRule" id="PRU00285"/>
    </source>
</evidence>
<evidence type="ECO:0000256" key="3">
    <source>
        <dbReference type="RuleBase" id="RU003616"/>
    </source>
</evidence>
<dbReference type="OMA" id="RTRRNDW"/>
<evidence type="ECO:0000256" key="4">
    <source>
        <dbReference type="SAM" id="MobiDB-lite"/>
    </source>
</evidence>
<keyword evidence="1" id="KW-0346">Stress response</keyword>
<feature type="region of interest" description="Disordered" evidence="4">
    <location>
        <begin position="157"/>
        <end position="177"/>
    </location>
</feature>
<evidence type="ECO:0000259" key="5">
    <source>
        <dbReference type="PROSITE" id="PS01031"/>
    </source>
</evidence>
<dbReference type="PROSITE" id="PS01031">
    <property type="entry name" value="SHSP"/>
    <property type="match status" value="1"/>
</dbReference>
<sequence>MSLIPLLFEMDPWEMRRTRRNDWDLFGLGITPREIRELMAVPRFPLEAARRAASSDLQPAIIGKDGFQVCVDVQQFRPNEITVKTVDNMVVVEGKHEERQDEHGYISRHFVRKYALPKGYDPKEVVSALSSDGVLTIKAPKPSEEQKANERIVQIQQTGPAHLHVKENASEEEKNEK</sequence>
<reference evidence="6 7" key="1">
    <citation type="submission" date="2020-11" db="EMBL/GenBank/DDBJ databases">
        <authorList>
            <person name="Wallbank WR R."/>
            <person name="Pardo Diaz C."/>
            <person name="Kozak K."/>
            <person name="Martin S."/>
            <person name="Jiggins C."/>
            <person name="Moest M."/>
            <person name="Warren A I."/>
            <person name="Generalovic N T."/>
            <person name="Byers J.R.P. K."/>
            <person name="Montejo-Kovacevich G."/>
            <person name="Yen C E."/>
        </authorList>
    </citation>
    <scope>NUCLEOTIDE SEQUENCE [LARGE SCALE GENOMIC DNA]</scope>
</reference>
<dbReference type="InterPro" id="IPR008978">
    <property type="entry name" value="HSP20-like_chaperone"/>
</dbReference>
<dbReference type="EMBL" id="LR899010">
    <property type="protein sequence ID" value="CAD7082739.1"/>
    <property type="molecule type" value="Genomic_DNA"/>
</dbReference>
<organism evidence="6 7">
    <name type="scientific">Hermetia illucens</name>
    <name type="common">Black soldier fly</name>
    <dbReference type="NCBI Taxonomy" id="343691"/>
    <lineage>
        <taxon>Eukaryota</taxon>
        <taxon>Metazoa</taxon>
        <taxon>Ecdysozoa</taxon>
        <taxon>Arthropoda</taxon>
        <taxon>Hexapoda</taxon>
        <taxon>Insecta</taxon>
        <taxon>Pterygota</taxon>
        <taxon>Neoptera</taxon>
        <taxon>Endopterygota</taxon>
        <taxon>Diptera</taxon>
        <taxon>Brachycera</taxon>
        <taxon>Stratiomyomorpha</taxon>
        <taxon>Stratiomyidae</taxon>
        <taxon>Hermetiinae</taxon>
        <taxon>Hermetia</taxon>
    </lineage>
</organism>
<accession>A0A7R8YUG9</accession>
<gene>
    <name evidence="6" type="ORF">HERILL_LOCUS5750</name>
</gene>
<dbReference type="Proteomes" id="UP000594454">
    <property type="component" value="Chromosome 2"/>
</dbReference>
<dbReference type="GO" id="GO:0051082">
    <property type="term" value="F:unfolded protein binding"/>
    <property type="evidence" value="ECO:0007669"/>
    <property type="project" value="TreeGrafter"/>
</dbReference>
<comment type="similarity">
    <text evidence="2 3">Belongs to the small heat shock protein (HSP20) family.</text>
</comment>
<evidence type="ECO:0000313" key="6">
    <source>
        <dbReference type="EMBL" id="CAD7082739.1"/>
    </source>
</evidence>
<keyword evidence="7" id="KW-1185">Reference proteome</keyword>
<dbReference type="Pfam" id="PF00011">
    <property type="entry name" value="HSP20"/>
    <property type="match status" value="1"/>
</dbReference>
<dbReference type="PRINTS" id="PR00299">
    <property type="entry name" value="ACRYSTALLIN"/>
</dbReference>
<proteinExistence type="inferred from homology"/>
<dbReference type="InterPro" id="IPR001436">
    <property type="entry name" value="Alpha-crystallin/sHSP_animal"/>
</dbReference>
<dbReference type="Gene3D" id="2.60.40.790">
    <property type="match status" value="1"/>
</dbReference>
<dbReference type="InParanoid" id="A0A7R8YUG9"/>
<dbReference type="GO" id="GO:0042026">
    <property type="term" value="P:protein refolding"/>
    <property type="evidence" value="ECO:0007669"/>
    <property type="project" value="TreeGrafter"/>
</dbReference>
<dbReference type="SUPFAM" id="SSF49764">
    <property type="entry name" value="HSP20-like chaperones"/>
    <property type="match status" value="1"/>
</dbReference>
<evidence type="ECO:0000313" key="7">
    <source>
        <dbReference type="Proteomes" id="UP000594454"/>
    </source>
</evidence>
<feature type="compositionally biased region" description="Basic and acidic residues" evidence="4">
    <location>
        <begin position="164"/>
        <end position="177"/>
    </location>
</feature>
<dbReference type="InterPro" id="IPR002068">
    <property type="entry name" value="A-crystallin/Hsp20_dom"/>
</dbReference>
<name>A0A7R8YUG9_HERIL</name>
<feature type="domain" description="SHSP" evidence="5">
    <location>
        <begin position="48"/>
        <end position="158"/>
    </location>
</feature>
<dbReference type="OrthoDB" id="1431247at2759"/>
<dbReference type="PANTHER" id="PTHR45640:SF13">
    <property type="entry name" value="HEAT SHOCK PROTEIN 22-RELATED"/>
    <property type="match status" value="1"/>
</dbReference>
<dbReference type="GO" id="GO:0005634">
    <property type="term" value="C:nucleus"/>
    <property type="evidence" value="ECO:0007669"/>
    <property type="project" value="TreeGrafter"/>
</dbReference>
<dbReference type="PANTHER" id="PTHR45640">
    <property type="entry name" value="HEAT SHOCK PROTEIN HSP-12.2-RELATED"/>
    <property type="match status" value="1"/>
</dbReference>
<dbReference type="CDD" id="cd06526">
    <property type="entry name" value="metazoan_ACD"/>
    <property type="match status" value="1"/>
</dbReference>
<protein>
    <recommendedName>
        <fullName evidence="5">SHSP domain-containing protein</fullName>
    </recommendedName>
</protein>
<dbReference type="AlphaFoldDB" id="A0A7R8YUG9"/>
<dbReference type="GO" id="GO:0009408">
    <property type="term" value="P:response to heat"/>
    <property type="evidence" value="ECO:0007669"/>
    <property type="project" value="TreeGrafter"/>
</dbReference>
<evidence type="ECO:0000256" key="1">
    <source>
        <dbReference type="ARBA" id="ARBA00023016"/>
    </source>
</evidence>
<dbReference type="GO" id="GO:0005737">
    <property type="term" value="C:cytoplasm"/>
    <property type="evidence" value="ECO:0007669"/>
    <property type="project" value="TreeGrafter"/>
</dbReference>